<sequence>MAAKLKTELVQLRLTPLEKEKLKTLADQNQKSLSDYIRWLIDRESLKSN</sequence>
<evidence type="ECO:0000313" key="1">
    <source>
        <dbReference type="EMBL" id="SPF55448.1"/>
    </source>
</evidence>
<dbReference type="Pfam" id="PF21983">
    <property type="entry name" value="NikA-like"/>
    <property type="match status" value="1"/>
</dbReference>
<organism evidence="1 2">
    <name type="scientific">Candidatus Desulfosporosinus infrequens</name>
    <dbReference type="NCBI Taxonomy" id="2043169"/>
    <lineage>
        <taxon>Bacteria</taxon>
        <taxon>Bacillati</taxon>
        <taxon>Bacillota</taxon>
        <taxon>Clostridia</taxon>
        <taxon>Eubacteriales</taxon>
        <taxon>Desulfitobacteriaceae</taxon>
        <taxon>Desulfosporosinus</taxon>
    </lineage>
</organism>
<dbReference type="EMBL" id="OMOF01000812">
    <property type="protein sequence ID" value="SPF55448.1"/>
    <property type="molecule type" value="Genomic_DNA"/>
</dbReference>
<accession>A0A2U3LUC1</accession>
<protein>
    <submittedName>
        <fullName evidence="1">Uncharacterized protein</fullName>
    </submittedName>
</protein>
<dbReference type="Proteomes" id="UP000238916">
    <property type="component" value="Unassembled WGS sequence"/>
</dbReference>
<proteinExistence type="predicted"/>
<dbReference type="AlphaFoldDB" id="A0A2U3LUC1"/>
<reference evidence="2" key="1">
    <citation type="submission" date="2018-02" db="EMBL/GenBank/DDBJ databases">
        <authorList>
            <person name="Hausmann B."/>
        </authorList>
    </citation>
    <scope>NUCLEOTIDE SEQUENCE [LARGE SCALE GENOMIC DNA]</scope>
    <source>
        <strain evidence="2">Peat soil MAG SbF1</strain>
    </source>
</reference>
<gene>
    <name evidence="1" type="ORF">SBF1_830009</name>
</gene>
<evidence type="ECO:0000313" key="2">
    <source>
        <dbReference type="Proteomes" id="UP000238916"/>
    </source>
</evidence>
<dbReference type="InterPro" id="IPR053842">
    <property type="entry name" value="NikA-like"/>
</dbReference>
<name>A0A2U3LUC1_9FIRM</name>